<dbReference type="InterPro" id="IPR004358">
    <property type="entry name" value="Sig_transdc_His_kin-like_C"/>
</dbReference>
<keyword evidence="15" id="KW-0902">Two-component regulatory system</keyword>
<dbReference type="Gene3D" id="3.30.565.10">
    <property type="entry name" value="Histidine kinase-like ATPase, C-terminal domain"/>
    <property type="match status" value="1"/>
</dbReference>
<evidence type="ECO:0000256" key="17">
    <source>
        <dbReference type="ARBA" id="ARBA00025207"/>
    </source>
</evidence>
<dbReference type="EMBL" id="CP035503">
    <property type="protein sequence ID" value="QDL37472.1"/>
    <property type="molecule type" value="Genomic_DNA"/>
</dbReference>
<dbReference type="GO" id="GO:0005524">
    <property type="term" value="F:ATP binding"/>
    <property type="evidence" value="ECO:0007669"/>
    <property type="project" value="UniProtKB-KW"/>
</dbReference>
<feature type="domain" description="Histidine kinase" evidence="19">
    <location>
        <begin position="212"/>
        <end position="439"/>
    </location>
</feature>
<evidence type="ECO:0000256" key="1">
    <source>
        <dbReference type="ARBA" id="ARBA00000085"/>
    </source>
</evidence>
<keyword evidence="8" id="KW-0592">Phosphate transport</keyword>
<evidence type="ECO:0000256" key="5">
    <source>
        <dbReference type="ARBA" id="ARBA00022448"/>
    </source>
</evidence>
<evidence type="ECO:0000259" key="19">
    <source>
        <dbReference type="PROSITE" id="PS50109"/>
    </source>
</evidence>
<comment type="function">
    <text evidence="17">Member of the two-component regulatory system PhoR/PhoB involved in the phosphate regulon genes expression. PhoR may function as a membrane-associated protein kinase that phosphorylates PhoB in response to environmental signals.</text>
</comment>
<evidence type="ECO:0000256" key="12">
    <source>
        <dbReference type="ARBA" id="ARBA00022777"/>
    </source>
</evidence>
<dbReference type="InterPro" id="IPR000014">
    <property type="entry name" value="PAS"/>
</dbReference>
<evidence type="ECO:0000256" key="7">
    <source>
        <dbReference type="ARBA" id="ARBA00022553"/>
    </source>
</evidence>
<dbReference type="GO" id="GO:0004721">
    <property type="term" value="F:phosphoprotein phosphatase activity"/>
    <property type="evidence" value="ECO:0007669"/>
    <property type="project" value="InterPro"/>
</dbReference>
<dbReference type="InterPro" id="IPR003594">
    <property type="entry name" value="HATPase_dom"/>
</dbReference>
<evidence type="ECO:0000256" key="2">
    <source>
        <dbReference type="ARBA" id="ARBA00004429"/>
    </source>
</evidence>
<comment type="catalytic activity">
    <reaction evidence="1">
        <text>ATP + protein L-histidine = ADP + protein N-phospho-L-histidine.</text>
        <dbReference type="EC" id="2.7.13.3"/>
    </reaction>
</comment>
<keyword evidence="21" id="KW-1185">Reference proteome</keyword>
<dbReference type="RefSeq" id="WP_142818642.1">
    <property type="nucleotide sequence ID" value="NZ_CP035503.1"/>
</dbReference>
<dbReference type="SMART" id="SM00387">
    <property type="entry name" value="HATPase_c"/>
    <property type="match status" value="1"/>
</dbReference>
<dbReference type="Gene3D" id="1.10.287.130">
    <property type="match status" value="1"/>
</dbReference>
<dbReference type="GO" id="GO:0006817">
    <property type="term" value="P:phosphate ion transport"/>
    <property type="evidence" value="ECO:0007669"/>
    <property type="project" value="UniProtKB-KW"/>
</dbReference>
<protein>
    <recommendedName>
        <fullName evidence="4">Phosphate regulon sensor protein PhoR</fullName>
        <ecNumber evidence="3">2.7.13.3</ecNumber>
    </recommendedName>
</protein>
<dbReference type="FunFam" id="3.30.565.10:FF:000006">
    <property type="entry name" value="Sensor histidine kinase WalK"/>
    <property type="match status" value="1"/>
</dbReference>
<dbReference type="NCBIfam" id="TIGR02966">
    <property type="entry name" value="phoR_proteo"/>
    <property type="match status" value="1"/>
</dbReference>
<keyword evidence="12 20" id="KW-0418">Kinase</keyword>
<dbReference type="Pfam" id="PF00512">
    <property type="entry name" value="HisKA"/>
    <property type="match status" value="1"/>
</dbReference>
<dbReference type="SUPFAM" id="SSF55874">
    <property type="entry name" value="ATPase domain of HSP90 chaperone/DNA topoisomerase II/histidine kinase"/>
    <property type="match status" value="1"/>
</dbReference>
<keyword evidence="7" id="KW-0597">Phosphoprotein</keyword>
<keyword evidence="13" id="KW-0067">ATP-binding</keyword>
<reference evidence="20 21" key="1">
    <citation type="submission" date="2019-01" db="EMBL/GenBank/DDBJ databases">
        <title>Genomic insights into a novel species Rhodoferax sp.</title>
        <authorList>
            <person name="Jin L."/>
        </authorList>
    </citation>
    <scope>NUCLEOTIDE SEQUENCE [LARGE SCALE GENOMIC DNA]</scope>
    <source>
        <strain evidence="20 21">CHu59-6-5</strain>
    </source>
</reference>
<dbReference type="Proteomes" id="UP000316798">
    <property type="component" value="Chromosome"/>
</dbReference>
<dbReference type="SUPFAM" id="SSF55785">
    <property type="entry name" value="PYP-like sensor domain (PAS domain)"/>
    <property type="match status" value="1"/>
</dbReference>
<dbReference type="GO" id="GO:0006355">
    <property type="term" value="P:regulation of DNA-templated transcription"/>
    <property type="evidence" value="ECO:0007669"/>
    <property type="project" value="InterPro"/>
</dbReference>
<dbReference type="AlphaFoldDB" id="A0A515DAN4"/>
<dbReference type="Pfam" id="PF11808">
    <property type="entry name" value="PhoR"/>
    <property type="match status" value="1"/>
</dbReference>
<dbReference type="InterPro" id="IPR021766">
    <property type="entry name" value="PhoR_N"/>
</dbReference>
<evidence type="ECO:0000256" key="10">
    <source>
        <dbReference type="ARBA" id="ARBA00022692"/>
    </source>
</evidence>
<dbReference type="KEGG" id="rhf:EUB48_09460"/>
<comment type="subcellular location">
    <subcellularLocation>
        <location evidence="2">Cell inner membrane</location>
        <topology evidence="2">Multi-pass membrane protein</topology>
    </subcellularLocation>
</comment>
<dbReference type="InterPro" id="IPR035965">
    <property type="entry name" value="PAS-like_dom_sf"/>
</dbReference>
<evidence type="ECO:0000313" key="21">
    <source>
        <dbReference type="Proteomes" id="UP000316798"/>
    </source>
</evidence>
<evidence type="ECO:0000256" key="14">
    <source>
        <dbReference type="ARBA" id="ARBA00022989"/>
    </source>
</evidence>
<accession>A0A515DAN4</accession>
<dbReference type="SMART" id="SM00388">
    <property type="entry name" value="HisKA"/>
    <property type="match status" value="1"/>
</dbReference>
<keyword evidence="6" id="KW-1003">Cell membrane</keyword>
<evidence type="ECO:0000313" key="20">
    <source>
        <dbReference type="EMBL" id="QDL37472.1"/>
    </source>
</evidence>
<evidence type="ECO:0000256" key="18">
    <source>
        <dbReference type="SAM" id="MobiDB-lite"/>
    </source>
</evidence>
<dbReference type="Gene3D" id="3.30.450.20">
    <property type="entry name" value="PAS domain"/>
    <property type="match status" value="1"/>
</dbReference>
<dbReference type="InterPro" id="IPR013767">
    <property type="entry name" value="PAS_fold"/>
</dbReference>
<evidence type="ECO:0000256" key="16">
    <source>
        <dbReference type="ARBA" id="ARBA00023136"/>
    </source>
</evidence>
<keyword evidence="14" id="KW-1133">Transmembrane helix</keyword>
<organism evidence="20 21">
    <name type="scientific">Rhodoferax sediminis</name>
    <dbReference type="NCBI Taxonomy" id="2509614"/>
    <lineage>
        <taxon>Bacteria</taxon>
        <taxon>Pseudomonadati</taxon>
        <taxon>Pseudomonadota</taxon>
        <taxon>Betaproteobacteria</taxon>
        <taxon>Burkholderiales</taxon>
        <taxon>Comamonadaceae</taxon>
        <taxon>Rhodoferax</taxon>
    </lineage>
</organism>
<keyword evidence="5" id="KW-0813">Transport</keyword>
<dbReference type="PROSITE" id="PS50109">
    <property type="entry name" value="HIS_KIN"/>
    <property type="match status" value="1"/>
</dbReference>
<dbReference type="InterPro" id="IPR005467">
    <property type="entry name" value="His_kinase_dom"/>
</dbReference>
<evidence type="ECO:0000256" key="13">
    <source>
        <dbReference type="ARBA" id="ARBA00022840"/>
    </source>
</evidence>
<evidence type="ECO:0000256" key="3">
    <source>
        <dbReference type="ARBA" id="ARBA00012438"/>
    </source>
</evidence>
<dbReference type="Pfam" id="PF00989">
    <property type="entry name" value="PAS"/>
    <property type="match status" value="1"/>
</dbReference>
<dbReference type="GO" id="GO:0016036">
    <property type="term" value="P:cellular response to phosphate starvation"/>
    <property type="evidence" value="ECO:0007669"/>
    <property type="project" value="TreeGrafter"/>
</dbReference>
<keyword evidence="10" id="KW-0812">Transmembrane</keyword>
<evidence type="ECO:0000256" key="4">
    <source>
        <dbReference type="ARBA" id="ARBA00019665"/>
    </source>
</evidence>
<dbReference type="PRINTS" id="PR00344">
    <property type="entry name" value="BCTRLSENSOR"/>
</dbReference>
<dbReference type="InterPro" id="IPR003661">
    <property type="entry name" value="HisK_dim/P_dom"/>
</dbReference>
<dbReference type="PANTHER" id="PTHR45453">
    <property type="entry name" value="PHOSPHATE REGULON SENSOR PROTEIN PHOR"/>
    <property type="match status" value="1"/>
</dbReference>
<dbReference type="InterPro" id="IPR050351">
    <property type="entry name" value="BphY/WalK/GraS-like"/>
</dbReference>
<evidence type="ECO:0000256" key="11">
    <source>
        <dbReference type="ARBA" id="ARBA00022741"/>
    </source>
</evidence>
<dbReference type="PANTHER" id="PTHR45453:SF1">
    <property type="entry name" value="PHOSPHATE REGULON SENSOR PROTEIN PHOR"/>
    <property type="match status" value="1"/>
</dbReference>
<dbReference type="InterPro" id="IPR036890">
    <property type="entry name" value="HATPase_C_sf"/>
</dbReference>
<dbReference type="EC" id="2.7.13.3" evidence="3"/>
<dbReference type="SUPFAM" id="SSF47384">
    <property type="entry name" value="Homodimeric domain of signal transducing histidine kinase"/>
    <property type="match status" value="1"/>
</dbReference>
<dbReference type="GO" id="GO:0005886">
    <property type="term" value="C:plasma membrane"/>
    <property type="evidence" value="ECO:0007669"/>
    <property type="project" value="UniProtKB-SubCell"/>
</dbReference>
<dbReference type="GO" id="GO:0000155">
    <property type="term" value="F:phosphorelay sensor kinase activity"/>
    <property type="evidence" value="ECO:0007669"/>
    <property type="project" value="InterPro"/>
</dbReference>
<evidence type="ECO:0000256" key="6">
    <source>
        <dbReference type="ARBA" id="ARBA00022475"/>
    </source>
</evidence>
<dbReference type="FunFam" id="1.10.287.130:FF:000001">
    <property type="entry name" value="Two-component sensor histidine kinase"/>
    <property type="match status" value="1"/>
</dbReference>
<evidence type="ECO:0000256" key="9">
    <source>
        <dbReference type="ARBA" id="ARBA00022679"/>
    </source>
</evidence>
<dbReference type="InterPro" id="IPR036097">
    <property type="entry name" value="HisK_dim/P_sf"/>
</dbReference>
<evidence type="ECO:0000256" key="15">
    <source>
        <dbReference type="ARBA" id="ARBA00023012"/>
    </source>
</evidence>
<dbReference type="OrthoDB" id="9813151at2"/>
<keyword evidence="16" id="KW-0472">Membrane</keyword>
<keyword evidence="11" id="KW-0547">Nucleotide-binding</keyword>
<dbReference type="Pfam" id="PF02518">
    <property type="entry name" value="HATPase_c"/>
    <property type="match status" value="1"/>
</dbReference>
<proteinExistence type="predicted"/>
<dbReference type="CDD" id="cd00082">
    <property type="entry name" value="HisKA"/>
    <property type="match status" value="1"/>
</dbReference>
<gene>
    <name evidence="20" type="primary">phoR</name>
    <name evidence="20" type="ORF">EUB48_09460</name>
</gene>
<dbReference type="InterPro" id="IPR014310">
    <property type="entry name" value="Sig_transdc_His_kinase_PhoR"/>
</dbReference>
<keyword evidence="9" id="KW-0808">Transferase</keyword>
<name>A0A515DAN4_9BURK</name>
<sequence length="468" mass="51125">MLFRFFSFLMLQFASALAGWWLGGRWGALAGLALAGLLWFTLDLLRGARVLRWLKQGEASGAPALRGLWGEVSDRTRRLLRQREQQTQDSQARLQEFLAAIQASPNGVVLLDKTGCIEWCNQIAAEQFGFDAQRDVLQQIGNLVRDPAFAAYYTGGDYAHEITIAGPGSTPSRPIRVSIHLHPYGEGRKLLLSRDVTALEQAEAMRRDFVANVSHEIRTPLTVLAGFVETLRTLPLNESERGRYLALMAQQSERMQTLVNDLLTLSRLEGRPPPGAAEWTPVHSLLERCLQEARTLSALVTRGETAGHELRFDPAPSPRSMGEIAGAPNELHSALSNLLNNAVRYTPAGGVIEVQWRVLPDGRAEFSVKDSGPGIAPEHIPRLTERFYRIDRSRSRETGGTGLGLAIVKHVAQRHGAELRIDSTPGLGSTFSIIFPASRIKGPGGEAPAPAPAAPPVAARPATESLQK</sequence>
<evidence type="ECO:0000256" key="8">
    <source>
        <dbReference type="ARBA" id="ARBA00022592"/>
    </source>
</evidence>
<feature type="region of interest" description="Disordered" evidence="18">
    <location>
        <begin position="442"/>
        <end position="468"/>
    </location>
</feature>
<dbReference type="SMART" id="SM00091">
    <property type="entry name" value="PAS"/>
    <property type="match status" value="1"/>
</dbReference>